<dbReference type="RefSeq" id="WP_075610753.1">
    <property type="nucleotide sequence ID" value="NZ_CP052766.1"/>
</dbReference>
<dbReference type="Proteomes" id="UP000219285">
    <property type="component" value="Chromosome"/>
</dbReference>
<dbReference type="EMBL" id="CP052766">
    <property type="protein sequence ID" value="QJR81684.1"/>
    <property type="molecule type" value="Genomic_DNA"/>
</dbReference>
<keyword evidence="1" id="KW-0732">Signal</keyword>
<reference evidence="2 3" key="2">
    <citation type="submission" date="2020-04" db="EMBL/GenBank/DDBJ databases">
        <title>Complete genome sequence of Alteromonas pelagimontana 5.12T.</title>
        <authorList>
            <person name="Sinha R.K."/>
            <person name="Krishnan K.P."/>
            <person name="Kurian J.P."/>
        </authorList>
    </citation>
    <scope>NUCLEOTIDE SEQUENCE [LARGE SCALE GENOMIC DNA]</scope>
    <source>
        <strain evidence="2 3">5.12</strain>
    </source>
</reference>
<dbReference type="Pfam" id="PF03783">
    <property type="entry name" value="CsgG"/>
    <property type="match status" value="1"/>
</dbReference>
<evidence type="ECO:0000256" key="1">
    <source>
        <dbReference type="SAM" id="SignalP"/>
    </source>
</evidence>
<reference evidence="3" key="1">
    <citation type="submission" date="2014-12" db="EMBL/GenBank/DDBJ databases">
        <title>Complete genome sequence of a multi-drug resistant Klebsiella pneumoniae.</title>
        <authorList>
            <person name="Hua X."/>
            <person name="Chen Q."/>
            <person name="Li X."/>
            <person name="Feng Y."/>
            <person name="Ruan Z."/>
            <person name="Yu Y."/>
        </authorList>
    </citation>
    <scope>NUCLEOTIDE SEQUENCE [LARGE SCALE GENOMIC DNA]</scope>
    <source>
        <strain evidence="3">5.12</strain>
    </source>
</reference>
<proteinExistence type="predicted"/>
<dbReference type="KEGG" id="apel:CA267_013360"/>
<keyword evidence="3" id="KW-1185">Reference proteome</keyword>
<evidence type="ECO:0000313" key="2">
    <source>
        <dbReference type="EMBL" id="QJR81684.1"/>
    </source>
</evidence>
<feature type="chain" id="PRO_5028805109" evidence="1">
    <location>
        <begin position="20"/>
        <end position="389"/>
    </location>
</feature>
<accession>A0A6M4MES7</accession>
<feature type="signal peptide" evidence="1">
    <location>
        <begin position="1"/>
        <end position="19"/>
    </location>
</feature>
<organism evidence="2 3">
    <name type="scientific">Alteromonas pelagimontana</name>
    <dbReference type="NCBI Taxonomy" id="1858656"/>
    <lineage>
        <taxon>Bacteria</taxon>
        <taxon>Pseudomonadati</taxon>
        <taxon>Pseudomonadota</taxon>
        <taxon>Gammaproteobacteria</taxon>
        <taxon>Alteromonadales</taxon>
        <taxon>Alteromonadaceae</taxon>
        <taxon>Alteromonas/Salinimonas group</taxon>
        <taxon>Alteromonas</taxon>
    </lineage>
</organism>
<evidence type="ECO:0000313" key="3">
    <source>
        <dbReference type="Proteomes" id="UP000219285"/>
    </source>
</evidence>
<protein>
    <submittedName>
        <fullName evidence="2">Uncharacterized protein</fullName>
    </submittedName>
</protein>
<dbReference type="AlphaFoldDB" id="A0A6M4MES7"/>
<dbReference type="InterPro" id="IPR005534">
    <property type="entry name" value="Curli_assmbl/transp-comp_CsgG"/>
</dbReference>
<name>A0A6M4MES7_9ALTE</name>
<dbReference type="Gene3D" id="3.40.50.10610">
    <property type="entry name" value="ABC-type transport auxiliary lipoprotein component"/>
    <property type="match status" value="1"/>
</dbReference>
<sequence>MKTFKCVLLLASLSAAAFASSERIVTVSATGYGANEHLATEDALISAVGQFKGVDVDHEQIRLMMQQKTNGNVETQHSLSGGTSLKTRGGVKGYEIADITCDQRCTATLDVYFAEYNSPGPASEKRRKIVVSPFSGINSSDLTDGLQAALVSSRRFAVLDRQHNDEYEQEKALLLSSDASQKEQIRIGQVMGLDYLIVGEYKENAQAPEGGEYALSLTGERLGEIPSGIVKYSVILLATRQVMKQGALSVYASEGLEQTGKKISEQIIDAIYPLRIISTSLNEVTINVGSGFIEAGQTYSAFQRGEKLIDPYHGESLGYKELLVGTVEVVETKPKYSIARVLEGDWRRMKGGILRLARSQFVDDGLGATPGSVEVGSSGGIILPGSRAN</sequence>
<dbReference type="OrthoDB" id="5614584at2"/>
<gene>
    <name evidence="2" type="ORF">CA267_013360</name>
</gene>
<dbReference type="GO" id="GO:0030288">
    <property type="term" value="C:outer membrane-bounded periplasmic space"/>
    <property type="evidence" value="ECO:0007669"/>
    <property type="project" value="InterPro"/>
</dbReference>